<name>A0ABP8HD65_9BURK</name>
<comment type="caution">
    <text evidence="1">The sequence shown here is derived from an EMBL/GenBank/DDBJ whole genome shotgun (WGS) entry which is preliminary data.</text>
</comment>
<dbReference type="InterPro" id="IPR013785">
    <property type="entry name" value="Aldolase_TIM"/>
</dbReference>
<accession>A0ABP8HD65</accession>
<reference evidence="2" key="1">
    <citation type="journal article" date="2019" name="Int. J. Syst. Evol. Microbiol.">
        <title>The Global Catalogue of Microorganisms (GCM) 10K type strain sequencing project: providing services to taxonomists for standard genome sequencing and annotation.</title>
        <authorList>
            <consortium name="The Broad Institute Genomics Platform"/>
            <consortium name="The Broad Institute Genome Sequencing Center for Infectious Disease"/>
            <person name="Wu L."/>
            <person name="Ma J."/>
        </authorList>
    </citation>
    <scope>NUCLEOTIDE SEQUENCE [LARGE SCALE GENOMIC DNA]</scope>
    <source>
        <strain evidence="2">JCM 17666</strain>
    </source>
</reference>
<dbReference type="Proteomes" id="UP001501671">
    <property type="component" value="Unassembled WGS sequence"/>
</dbReference>
<organism evidence="1 2">
    <name type="scientific">Pigmentiphaga soli</name>
    <dbReference type="NCBI Taxonomy" id="1007095"/>
    <lineage>
        <taxon>Bacteria</taxon>
        <taxon>Pseudomonadati</taxon>
        <taxon>Pseudomonadota</taxon>
        <taxon>Betaproteobacteria</taxon>
        <taxon>Burkholderiales</taxon>
        <taxon>Alcaligenaceae</taxon>
        <taxon>Pigmentiphaga</taxon>
    </lineage>
</organism>
<keyword evidence="2" id="KW-1185">Reference proteome</keyword>
<evidence type="ECO:0008006" key="3">
    <source>
        <dbReference type="Google" id="ProtNLM"/>
    </source>
</evidence>
<dbReference type="InterPro" id="IPR036206">
    <property type="entry name" value="ThiamineP_synth_sf"/>
</dbReference>
<evidence type="ECO:0000313" key="1">
    <source>
        <dbReference type="EMBL" id="GAA4337290.1"/>
    </source>
</evidence>
<protein>
    <recommendedName>
        <fullName evidence="3">Thiamine phosphate synthase/TenI domain-containing protein</fullName>
    </recommendedName>
</protein>
<evidence type="ECO:0000313" key="2">
    <source>
        <dbReference type="Proteomes" id="UP001501671"/>
    </source>
</evidence>
<gene>
    <name evidence="1" type="ORF">GCM10023144_32780</name>
</gene>
<dbReference type="Gene3D" id="3.20.20.70">
    <property type="entry name" value="Aldolase class I"/>
    <property type="match status" value="1"/>
</dbReference>
<proteinExistence type="predicted"/>
<dbReference type="SUPFAM" id="SSF51391">
    <property type="entry name" value="Thiamin phosphate synthase"/>
    <property type="match status" value="1"/>
</dbReference>
<sequence length="101" mass="10034">MIEVLVFLRPLGLRLPAGHGAAAGARVGAATGNARIAPPRPPIVAIGGITPANAPLAVAAGADALAVITSLFGADDVEAAARAFCRAFDPAQADPPEETTR</sequence>
<dbReference type="EMBL" id="BAABFO010000017">
    <property type="protein sequence ID" value="GAA4337290.1"/>
    <property type="molecule type" value="Genomic_DNA"/>
</dbReference>